<keyword evidence="1" id="KW-0472">Membrane</keyword>
<dbReference type="AlphaFoldDB" id="A0A1J5JIU2"/>
<keyword evidence="1" id="KW-1133">Transmembrane helix</keyword>
<sequence>MLKLGLYLSLALLFYGLTVGEFPEMDRAKDFFKVYGSAAVGAAVMFMAGSILCGTPLGGVVWAVPGWFIPGWLMKMRENRRKERLRQVAKDIIVAAGGMFSANLMTGEVIKTLAERIPAPLGRELADIKARRELNTYNTYPQLLNGLAEKYDLMEIKAMAAVLAAAERAGGPAAAAKGLKRLGAALRLRDRLIKERKVATYESRLAAVVVIMILAAGLLFDATAWREAYAGSGKLILAAASALITGMGLFVVKTSEIRDLE</sequence>
<accession>A0A1J5JIU2</accession>
<name>A0A1J5JIU2_NEOTH</name>
<organism evidence="2 3">
    <name type="scientific">Neomoorella thermoacetica</name>
    <name type="common">Clostridium thermoaceticum</name>
    <dbReference type="NCBI Taxonomy" id="1525"/>
    <lineage>
        <taxon>Bacteria</taxon>
        <taxon>Bacillati</taxon>
        <taxon>Bacillota</taxon>
        <taxon>Clostridia</taxon>
        <taxon>Neomoorellales</taxon>
        <taxon>Neomoorellaceae</taxon>
        <taxon>Neomoorella</taxon>
    </lineage>
</organism>
<feature type="transmembrane region" description="Helical" evidence="1">
    <location>
        <begin position="44"/>
        <end position="74"/>
    </location>
</feature>
<comment type="caution">
    <text evidence="2">The sequence shown here is derived from an EMBL/GenBank/DDBJ whole genome shotgun (WGS) entry which is preliminary data.</text>
</comment>
<dbReference type="PANTHER" id="PTHR35007:SF1">
    <property type="entry name" value="PILUS ASSEMBLY PROTEIN"/>
    <property type="match status" value="1"/>
</dbReference>
<protein>
    <recommendedName>
        <fullName evidence="4">Type II secretion system protein GspF domain-containing protein</fullName>
    </recommendedName>
</protein>
<dbReference type="PANTHER" id="PTHR35007">
    <property type="entry name" value="INTEGRAL MEMBRANE PROTEIN-RELATED"/>
    <property type="match status" value="1"/>
</dbReference>
<keyword evidence="1" id="KW-0812">Transmembrane</keyword>
<evidence type="ECO:0000256" key="1">
    <source>
        <dbReference type="SAM" id="Phobius"/>
    </source>
</evidence>
<proteinExistence type="predicted"/>
<evidence type="ECO:0008006" key="4">
    <source>
        <dbReference type="Google" id="ProtNLM"/>
    </source>
</evidence>
<dbReference type="EMBL" id="MIHH01000008">
    <property type="protein sequence ID" value="OIQ08732.1"/>
    <property type="molecule type" value="Genomic_DNA"/>
</dbReference>
<dbReference type="Proteomes" id="UP000182743">
    <property type="component" value="Unassembled WGS sequence"/>
</dbReference>
<evidence type="ECO:0000313" key="3">
    <source>
        <dbReference type="Proteomes" id="UP000182743"/>
    </source>
</evidence>
<gene>
    <name evidence="2" type="ORF">MOOR_16510</name>
</gene>
<feature type="transmembrane region" description="Helical" evidence="1">
    <location>
        <begin position="205"/>
        <end position="225"/>
    </location>
</feature>
<feature type="transmembrane region" description="Helical" evidence="1">
    <location>
        <begin position="231"/>
        <end position="252"/>
    </location>
</feature>
<evidence type="ECO:0000313" key="2">
    <source>
        <dbReference type="EMBL" id="OIQ08732.1"/>
    </source>
</evidence>
<reference evidence="2 3" key="1">
    <citation type="submission" date="2016-08" db="EMBL/GenBank/DDBJ databases">
        <title>Genome-based comparison of Moorella thermoacetic strains.</title>
        <authorList>
            <person name="Poehlein A."/>
            <person name="Bengelsdorf F.R."/>
            <person name="Esser C."/>
            <person name="Duerre P."/>
            <person name="Daniel R."/>
        </authorList>
    </citation>
    <scope>NUCLEOTIDE SEQUENCE [LARGE SCALE GENOMIC DNA]</scope>
    <source>
        <strain evidence="2 3">DSM 11768</strain>
    </source>
</reference>